<keyword evidence="2" id="KW-1185">Reference proteome</keyword>
<proteinExistence type="predicted"/>
<evidence type="ECO:0000313" key="2">
    <source>
        <dbReference type="Proteomes" id="UP000319848"/>
    </source>
</evidence>
<evidence type="ECO:0000313" key="1">
    <source>
        <dbReference type="EMBL" id="TWI07901.1"/>
    </source>
</evidence>
<dbReference type="Proteomes" id="UP000319848">
    <property type="component" value="Unassembled WGS sequence"/>
</dbReference>
<name>V6S3Z1_9FLAO</name>
<dbReference type="RefSeq" id="WP_023569728.1">
    <property type="nucleotide sequence ID" value="NZ_AVBI01000002.1"/>
</dbReference>
<protein>
    <submittedName>
        <fullName evidence="1">Uncharacterized protein</fullName>
    </submittedName>
</protein>
<reference evidence="1 2" key="1">
    <citation type="journal article" date="2015" name="Stand. Genomic Sci.">
        <title>Genomic Encyclopedia of Bacterial and Archaeal Type Strains, Phase III: the genomes of soil and plant-associated and newly described type strains.</title>
        <authorList>
            <person name="Whitman W.B."/>
            <person name="Woyke T."/>
            <person name="Klenk H.P."/>
            <person name="Zhou Y."/>
            <person name="Lilburn T.G."/>
            <person name="Beck B.J."/>
            <person name="De Vos P."/>
            <person name="Vandamme P."/>
            <person name="Eisen J.A."/>
            <person name="Garrity G."/>
            <person name="Hugenholtz P."/>
            <person name="Kyrpides N.C."/>
        </authorList>
    </citation>
    <scope>NUCLEOTIDE SEQUENCE [LARGE SCALE GENOMIC DNA]</scope>
    <source>
        <strain evidence="1 2">CGMCC 1.7270</strain>
    </source>
</reference>
<comment type="caution">
    <text evidence="1">The sequence shown here is derived from an EMBL/GenBank/DDBJ whole genome shotgun (WGS) entry which is preliminary data.</text>
</comment>
<dbReference type="AlphaFoldDB" id="V6S3Z1"/>
<dbReference type="EMBL" id="VLKQ01000024">
    <property type="protein sequence ID" value="TWI07901.1"/>
    <property type="molecule type" value="Genomic_DNA"/>
</dbReference>
<dbReference type="OrthoDB" id="676062at2"/>
<sequence length="129" mass="15174">MIEELIANYDGFHDALVLNFEYKTNIDLSNDTFKTGINEINLIISCFNLLKDYKRETIKISFTEIDNFKYIKYDGMISDSLIKKENDFTVIDFDPEFLSKDENGKFILGINPNSELQIKFKNLFYEIIE</sequence>
<organism evidence="1 2">
    <name type="scientific">Flavobacterium cauense R2A-7</name>
    <dbReference type="NCBI Taxonomy" id="1341154"/>
    <lineage>
        <taxon>Bacteria</taxon>
        <taxon>Pseudomonadati</taxon>
        <taxon>Bacteroidota</taxon>
        <taxon>Flavobacteriia</taxon>
        <taxon>Flavobacteriales</taxon>
        <taxon>Flavobacteriaceae</taxon>
        <taxon>Flavobacterium</taxon>
    </lineage>
</organism>
<accession>V6S3Z1</accession>
<dbReference type="STRING" id="1341154.FCR2A7T_05540"/>
<gene>
    <name evidence="1" type="ORF">IP98_02937</name>
</gene>